<proteinExistence type="predicted"/>
<gene>
    <name evidence="2" type="ORF">UFOPK3376_03227</name>
</gene>
<evidence type="ECO:0000256" key="1">
    <source>
        <dbReference type="SAM" id="Phobius"/>
    </source>
</evidence>
<name>A0A6J7FVR9_9ZZZZ</name>
<organism evidence="2">
    <name type="scientific">freshwater metagenome</name>
    <dbReference type="NCBI Taxonomy" id="449393"/>
    <lineage>
        <taxon>unclassified sequences</taxon>
        <taxon>metagenomes</taxon>
        <taxon>ecological metagenomes</taxon>
    </lineage>
</organism>
<feature type="transmembrane region" description="Helical" evidence="1">
    <location>
        <begin position="12"/>
        <end position="32"/>
    </location>
</feature>
<sequence length="38" mass="4430">MVTSAVFHEPIGWLNFIAFQNVLFRLVFAARFQFLIVS</sequence>
<keyword evidence="1" id="KW-0472">Membrane</keyword>
<protein>
    <submittedName>
        <fullName evidence="2">Unannotated protein</fullName>
    </submittedName>
</protein>
<keyword evidence="1" id="KW-1133">Transmembrane helix</keyword>
<accession>A0A6J7FVR9</accession>
<keyword evidence="1" id="KW-0812">Transmembrane</keyword>
<reference evidence="2" key="1">
    <citation type="submission" date="2020-05" db="EMBL/GenBank/DDBJ databases">
        <authorList>
            <person name="Chiriac C."/>
            <person name="Salcher M."/>
            <person name="Ghai R."/>
            <person name="Kavagutti S V."/>
        </authorList>
    </citation>
    <scope>NUCLEOTIDE SEQUENCE</scope>
</reference>
<dbReference type="EMBL" id="CAFBLP010000155">
    <property type="protein sequence ID" value="CAB4897425.1"/>
    <property type="molecule type" value="Genomic_DNA"/>
</dbReference>
<dbReference type="AlphaFoldDB" id="A0A6J7FVR9"/>
<evidence type="ECO:0000313" key="2">
    <source>
        <dbReference type="EMBL" id="CAB4897425.1"/>
    </source>
</evidence>